<gene>
    <name evidence="2" type="ORF">DNTS_006563</name>
</gene>
<evidence type="ECO:0000256" key="1">
    <source>
        <dbReference type="SAM" id="MobiDB-lite"/>
    </source>
</evidence>
<comment type="caution">
    <text evidence="2">The sequence shown here is derived from an EMBL/GenBank/DDBJ whole genome shotgun (WGS) entry which is preliminary data.</text>
</comment>
<evidence type="ECO:0000313" key="3">
    <source>
        <dbReference type="Proteomes" id="UP000316079"/>
    </source>
</evidence>
<keyword evidence="3" id="KW-1185">Reference proteome</keyword>
<protein>
    <submittedName>
        <fullName evidence="2">Uncharacterized protein</fullName>
    </submittedName>
</protein>
<name>A0A553NAC7_9TELE</name>
<evidence type="ECO:0000313" key="2">
    <source>
        <dbReference type="EMBL" id="TRY62365.1"/>
    </source>
</evidence>
<proteinExistence type="predicted"/>
<reference evidence="2 3" key="1">
    <citation type="journal article" date="2019" name="Sci. Data">
        <title>Hybrid genome assembly and annotation of Danionella translucida.</title>
        <authorList>
            <person name="Kadobianskyi M."/>
            <person name="Schulze L."/>
            <person name="Schuelke M."/>
            <person name="Judkewitz B."/>
        </authorList>
    </citation>
    <scope>NUCLEOTIDE SEQUENCE [LARGE SCALE GENOMIC DNA]</scope>
    <source>
        <strain evidence="2 3">Bolton</strain>
    </source>
</reference>
<sequence length="75" mass="8527">MNPAWRVCDVSLLLPKTLEVLLPFNKNNRAPRVKSPHTPDLNRDPMTPHLQNSVTRVEPCLQETAFLRGPDPDID</sequence>
<accession>A0A553NAC7</accession>
<dbReference type="EMBL" id="SRMA01027008">
    <property type="protein sequence ID" value="TRY62365.1"/>
    <property type="molecule type" value="Genomic_DNA"/>
</dbReference>
<dbReference type="Proteomes" id="UP000316079">
    <property type="component" value="Unassembled WGS sequence"/>
</dbReference>
<organism evidence="2 3">
    <name type="scientific">Danionella cerebrum</name>
    <dbReference type="NCBI Taxonomy" id="2873325"/>
    <lineage>
        <taxon>Eukaryota</taxon>
        <taxon>Metazoa</taxon>
        <taxon>Chordata</taxon>
        <taxon>Craniata</taxon>
        <taxon>Vertebrata</taxon>
        <taxon>Euteleostomi</taxon>
        <taxon>Actinopterygii</taxon>
        <taxon>Neopterygii</taxon>
        <taxon>Teleostei</taxon>
        <taxon>Ostariophysi</taxon>
        <taxon>Cypriniformes</taxon>
        <taxon>Danionidae</taxon>
        <taxon>Danioninae</taxon>
        <taxon>Danionella</taxon>
    </lineage>
</organism>
<feature type="region of interest" description="Disordered" evidence="1">
    <location>
        <begin position="28"/>
        <end position="53"/>
    </location>
</feature>
<dbReference type="AlphaFoldDB" id="A0A553NAC7"/>